<dbReference type="OMA" id="QCEIPRE"/>
<dbReference type="KEGG" id="xtr:100491276"/>
<dbReference type="Pfam" id="PF26060">
    <property type="entry name" value="TGFBR3_N"/>
    <property type="match status" value="1"/>
</dbReference>
<evidence type="ECO:0000256" key="1">
    <source>
        <dbReference type="ARBA" id="ARBA00023180"/>
    </source>
</evidence>
<evidence type="ECO:0000313" key="6">
    <source>
        <dbReference type="Ensembl" id="ENSXETP00000094653"/>
    </source>
</evidence>
<dbReference type="OrthoDB" id="10072329at2759"/>
<dbReference type="InterPro" id="IPR058899">
    <property type="entry name" value="TGFBR3/Endoglin-like_N"/>
</dbReference>
<feature type="region of interest" description="Disordered" evidence="2">
    <location>
        <begin position="598"/>
        <end position="622"/>
    </location>
</feature>
<protein>
    <submittedName>
        <fullName evidence="6 8">Endoglin</fullName>
    </submittedName>
</protein>
<dbReference type="Ensembl" id="ENSXETT00000076861">
    <property type="protein sequence ID" value="ENSXETP00000094653"/>
    <property type="gene ID" value="ENSXETG00000040084"/>
</dbReference>
<keyword evidence="3" id="KW-0472">Membrane</keyword>
<reference evidence="6" key="1">
    <citation type="journal article" date="2010" name="Science">
        <title>The genome of the Western clawed frog Xenopus tropicalis.</title>
        <authorList>
            <person name="Hellsten U."/>
            <person name="Harland R.M."/>
            <person name="Gilchrist M.J."/>
            <person name="Hendrix D."/>
            <person name="Jurka J."/>
            <person name="Kapitonov V."/>
            <person name="Ovcharenko I."/>
            <person name="Putnam N.H."/>
            <person name="Shu S."/>
            <person name="Taher L."/>
            <person name="Blitz I.L."/>
            <person name="Blumberg B."/>
            <person name="Dichmann D.S."/>
            <person name="Dubchak I."/>
            <person name="Amaya E."/>
            <person name="Detter J.C."/>
            <person name="Fletcher R."/>
            <person name="Gerhard D.S."/>
            <person name="Goodstein D."/>
            <person name="Graves T."/>
            <person name="Grigoriev I.V."/>
            <person name="Grimwood J."/>
            <person name="Kawashima T."/>
            <person name="Lindquist E."/>
            <person name="Lucas S.M."/>
            <person name="Mead P.E."/>
            <person name="Mitros T."/>
            <person name="Ogino H."/>
            <person name="Ohta Y."/>
            <person name="Poliakov A.V."/>
            <person name="Pollet N."/>
            <person name="Robert J."/>
            <person name="Salamov A."/>
            <person name="Sater A.K."/>
            <person name="Schmutz J."/>
            <person name="Terry A."/>
            <person name="Vize P.D."/>
            <person name="Warren W.C."/>
            <person name="Wells D."/>
            <person name="Wills A."/>
            <person name="Wilson R.K."/>
            <person name="Zimmerman L.B."/>
            <person name="Zorn A.M."/>
            <person name="Grainger R."/>
            <person name="Grammer T."/>
            <person name="Khokha M.K."/>
            <person name="Richardson P.M."/>
            <person name="Rokhsar D.S."/>
        </authorList>
    </citation>
    <scope>NUCLEOTIDE SEQUENCE [LARGE SCALE GENOMIC DNA]</scope>
    <source>
        <strain evidence="6">Nigerian</strain>
    </source>
</reference>
<keyword evidence="1" id="KW-0325">Glycoprotein</keyword>
<dbReference type="SMR" id="A0A6I8SIJ1"/>
<evidence type="ECO:0000313" key="8">
    <source>
        <dbReference type="RefSeq" id="XP_012824989.1"/>
    </source>
</evidence>
<evidence type="ECO:0000256" key="2">
    <source>
        <dbReference type="SAM" id="MobiDB-lite"/>
    </source>
</evidence>
<keyword evidence="4" id="KW-0732">Signal</keyword>
<feature type="transmembrane region" description="Helical" evidence="3">
    <location>
        <begin position="558"/>
        <end position="580"/>
    </location>
</feature>
<evidence type="ECO:0000313" key="7">
    <source>
        <dbReference type="Proteomes" id="UP000008143"/>
    </source>
</evidence>
<keyword evidence="3" id="KW-1133">Transmembrane helix</keyword>
<dbReference type="Bgee" id="ENSXETG00000040084">
    <property type="expression patterns" value="Expressed in heart and 6 other cell types or tissues"/>
</dbReference>
<organism evidence="6">
    <name type="scientific">Xenopus tropicalis</name>
    <name type="common">Western clawed frog</name>
    <name type="synonym">Silurana tropicalis</name>
    <dbReference type="NCBI Taxonomy" id="8364"/>
    <lineage>
        <taxon>Eukaryota</taxon>
        <taxon>Metazoa</taxon>
        <taxon>Chordata</taxon>
        <taxon>Craniata</taxon>
        <taxon>Vertebrata</taxon>
        <taxon>Euteleostomi</taxon>
        <taxon>Amphibia</taxon>
        <taxon>Batrachia</taxon>
        <taxon>Anura</taxon>
        <taxon>Pipoidea</taxon>
        <taxon>Pipidae</taxon>
        <taxon>Xenopodinae</taxon>
        <taxon>Xenopus</taxon>
        <taxon>Silurana</taxon>
    </lineage>
</organism>
<sequence length="622" mass="69740">MRALQLMIFVLCHIMGHSNPLNYPTCEPMGIENITVTTDSTSRGCLSQGSKKQVYVLNIQTNMQVDLEVRRMGQSQIQDNNWVLIINTNSFFVSLHVTEPNLPLVLHYSEPTIVEKMPKELSCSETREPWMDDSEKLLQWAQTKYGDVTFFGELEQPGKVYLNMGKAFSCSADSCILQNGFRTMGIMQYELQESQIQSCKVNTPDNADKKYAYIMHVTHPFNSQTSCAKEDSRSKHIQVTLATDQECEEKPLLLLKGEEDYHWDVMLKSDFRIETSGSYTLLTMDASIQGTLLADTREGLIQAAKNRGANTIVYLTVPNAVFITQSFPCELTTKGTPTTPPVSPVEKCYEAVKSEKVVRCTDKYLTILLHEHILEVCGSLPVITLKDCQDEIKGDPKLWVTSLEKCKIDKAGDYFYSELVHKVDMFPFELPDLLSCKPVQVQMLMSHSADFSQTTSNLHFGEDIHVQVTIKEPFLLLDECFLEVDEKMQRVKETTFVANSLIWNFSTELHSTSGGRLTCIFCVNNQPACEYYDQLRSSLDVTIDGPIDQNPGLSMPSVLGITFGVFMIGALLTAALWCMYTRTRLSFKMQSVSTAAGGSESSSTNHSIDSTQSTPCSSSSRA</sequence>
<feature type="signal peptide" evidence="4">
    <location>
        <begin position="1"/>
        <end position="18"/>
    </location>
</feature>
<dbReference type="Proteomes" id="UP000008143">
    <property type="component" value="Chromosome 8"/>
</dbReference>
<evidence type="ECO:0000256" key="4">
    <source>
        <dbReference type="SAM" id="SignalP"/>
    </source>
</evidence>
<proteinExistence type="predicted"/>
<dbReference type="AlphaFoldDB" id="A0A6I8SIJ1"/>
<dbReference type="CTD" id="2022"/>
<keyword evidence="7" id="KW-1185">Reference proteome</keyword>
<evidence type="ECO:0000259" key="5">
    <source>
        <dbReference type="Pfam" id="PF26060"/>
    </source>
</evidence>
<dbReference type="GeneID" id="100491276"/>
<feature type="domain" description="TGFBR3/Endoglin-like N-terminal" evidence="5">
    <location>
        <begin position="38"/>
        <end position="189"/>
    </location>
</feature>
<dbReference type="AGR" id="Xenbase:XB-GENE-22068377"/>
<dbReference type="Xenbase" id="XB-GENE-22068377">
    <property type="gene designation" value="eng"/>
</dbReference>
<dbReference type="RefSeq" id="XP_012824989.1">
    <property type="nucleotide sequence ID" value="XM_012969535.3"/>
</dbReference>
<reference evidence="6" key="2">
    <citation type="submission" date="2020-05" db="UniProtKB">
        <authorList>
            <consortium name="Ensembl"/>
        </authorList>
    </citation>
    <scope>IDENTIFICATION</scope>
</reference>
<keyword evidence="3" id="KW-0812">Transmembrane</keyword>
<name>A0A6I8SIJ1_XENTR</name>
<dbReference type="GeneTree" id="ENSGT00530000063861"/>
<evidence type="ECO:0000256" key="3">
    <source>
        <dbReference type="SAM" id="Phobius"/>
    </source>
</evidence>
<evidence type="ECO:0000313" key="9">
    <source>
        <dbReference type="Xenbase" id="XB-GENE-22068377"/>
    </source>
</evidence>
<reference evidence="8" key="3">
    <citation type="submission" date="2025-04" db="UniProtKB">
        <authorList>
            <consortium name="RefSeq"/>
        </authorList>
    </citation>
    <scope>IDENTIFICATION</scope>
    <source>
        <strain evidence="8">Nigerian</strain>
        <tissue evidence="8">Liver and blood</tissue>
    </source>
</reference>
<gene>
    <name evidence="6 8 9" type="primary">eng</name>
</gene>
<accession>A0A6I8SIJ1</accession>
<feature type="chain" id="PRO_5044634289" evidence="4">
    <location>
        <begin position="19"/>
        <end position="622"/>
    </location>
</feature>